<sequence>MYVAIRDGILKSAGYESIRSGLDDLKLANLELEFFRDYSVYRPDAWEKQTFAPEAAAGAIRDLFGPAGVRVSAFLLHNNFNSADPDAEVRWVIDVIKTAQALSVPAIRIDAVTKGEKEESFEVRVNRFVECMKAVLAAAPAAGVQLGIENHGIQGNDPEFLRQVIGRVGDPRLGITLDTGNFYWSGLPLSEVYRVFEEMAGQVKHTHVKNIRFPEEIRERRREPGLDYKIYVSPIGEGDIDHSRLVRILARAGYAGPLTIEDESLGKFELPARREVLKRDVAHLAGLL</sequence>
<accession>A0A1V5MKL3</accession>
<dbReference type="GO" id="GO:0050114">
    <property type="term" value="F:myo-inosose-2 dehydratase activity"/>
    <property type="evidence" value="ECO:0007669"/>
    <property type="project" value="UniProtKB-EC"/>
</dbReference>
<organism evidence="2">
    <name type="scientific">candidate division TA06 bacterium ADurb.Bin417</name>
    <dbReference type="NCBI Taxonomy" id="1852828"/>
    <lineage>
        <taxon>Bacteria</taxon>
        <taxon>Bacteria division TA06</taxon>
    </lineage>
</organism>
<dbReference type="SUPFAM" id="SSF51658">
    <property type="entry name" value="Xylose isomerase-like"/>
    <property type="match status" value="1"/>
</dbReference>
<dbReference type="Proteomes" id="UP000485484">
    <property type="component" value="Unassembled WGS sequence"/>
</dbReference>
<dbReference type="EC" id="4.2.1.44" evidence="2"/>
<gene>
    <name evidence="2" type="primary">iolE_2</name>
    <name evidence="2" type="ORF">BWY73_00123</name>
</gene>
<name>A0A1V5MKL3_UNCT6</name>
<dbReference type="Gene3D" id="3.20.20.150">
    <property type="entry name" value="Divalent-metal-dependent TIM barrel enzymes"/>
    <property type="match status" value="1"/>
</dbReference>
<dbReference type="InterPro" id="IPR036237">
    <property type="entry name" value="Xyl_isomerase-like_sf"/>
</dbReference>
<dbReference type="EMBL" id="MWAK01000008">
    <property type="protein sequence ID" value="OPZ93774.1"/>
    <property type="molecule type" value="Genomic_DNA"/>
</dbReference>
<comment type="caution">
    <text evidence="2">The sequence shown here is derived from an EMBL/GenBank/DDBJ whole genome shotgun (WGS) entry which is preliminary data.</text>
</comment>
<evidence type="ECO:0000259" key="1">
    <source>
        <dbReference type="Pfam" id="PF01261"/>
    </source>
</evidence>
<feature type="domain" description="Xylose isomerase-like TIM barrel" evidence="1">
    <location>
        <begin position="56"/>
        <end position="281"/>
    </location>
</feature>
<evidence type="ECO:0000313" key="2">
    <source>
        <dbReference type="EMBL" id="OPZ93774.1"/>
    </source>
</evidence>
<reference evidence="2" key="1">
    <citation type="submission" date="2017-02" db="EMBL/GenBank/DDBJ databases">
        <title>Delving into the versatile metabolic prowess of the omnipresent phylum Bacteroidetes.</title>
        <authorList>
            <person name="Nobu M.K."/>
            <person name="Mei R."/>
            <person name="Narihiro T."/>
            <person name="Kuroda K."/>
            <person name="Liu W.-T."/>
        </authorList>
    </citation>
    <scope>NUCLEOTIDE SEQUENCE</scope>
    <source>
        <strain evidence="2">ADurb.Bin417</strain>
    </source>
</reference>
<dbReference type="Pfam" id="PF01261">
    <property type="entry name" value="AP_endonuc_2"/>
    <property type="match status" value="1"/>
</dbReference>
<proteinExistence type="predicted"/>
<dbReference type="InterPro" id="IPR013022">
    <property type="entry name" value="Xyl_isomerase-like_TIM-brl"/>
</dbReference>
<dbReference type="InterPro" id="IPR050312">
    <property type="entry name" value="IolE/XylAMocC-like"/>
</dbReference>
<keyword evidence="2" id="KW-0456">Lyase</keyword>
<dbReference type="AlphaFoldDB" id="A0A1V5MKL3"/>
<dbReference type="PANTHER" id="PTHR12110:SF53">
    <property type="entry name" value="BLR5974 PROTEIN"/>
    <property type="match status" value="1"/>
</dbReference>
<protein>
    <submittedName>
        <fullName evidence="2">Inosose dehydratase</fullName>
        <ecNumber evidence="2">4.2.1.44</ecNumber>
    </submittedName>
</protein>
<dbReference type="PANTHER" id="PTHR12110">
    <property type="entry name" value="HYDROXYPYRUVATE ISOMERASE"/>
    <property type="match status" value="1"/>
</dbReference>